<feature type="compositionally biased region" description="Acidic residues" evidence="1">
    <location>
        <begin position="395"/>
        <end position="404"/>
    </location>
</feature>
<dbReference type="RefSeq" id="XP_037221145.1">
    <property type="nucleotide sequence ID" value="XM_037363224.1"/>
</dbReference>
<feature type="compositionally biased region" description="Pro residues" evidence="1">
    <location>
        <begin position="327"/>
        <end position="340"/>
    </location>
</feature>
<evidence type="ECO:0000256" key="1">
    <source>
        <dbReference type="SAM" id="MobiDB-lite"/>
    </source>
</evidence>
<feature type="compositionally biased region" description="Low complexity" evidence="1">
    <location>
        <begin position="303"/>
        <end position="326"/>
    </location>
</feature>
<dbReference type="AlphaFoldDB" id="A0A8H6W765"/>
<feature type="compositionally biased region" description="Polar residues" evidence="1">
    <location>
        <begin position="26"/>
        <end position="54"/>
    </location>
</feature>
<keyword evidence="2" id="KW-1133">Transmembrane helix</keyword>
<organism evidence="3 4">
    <name type="scientific">Mycena indigotica</name>
    <dbReference type="NCBI Taxonomy" id="2126181"/>
    <lineage>
        <taxon>Eukaryota</taxon>
        <taxon>Fungi</taxon>
        <taxon>Dikarya</taxon>
        <taxon>Basidiomycota</taxon>
        <taxon>Agaricomycotina</taxon>
        <taxon>Agaricomycetes</taxon>
        <taxon>Agaricomycetidae</taxon>
        <taxon>Agaricales</taxon>
        <taxon>Marasmiineae</taxon>
        <taxon>Mycenaceae</taxon>
        <taxon>Mycena</taxon>
    </lineage>
</organism>
<feature type="region of interest" description="Disordered" evidence="1">
    <location>
        <begin position="440"/>
        <end position="471"/>
    </location>
</feature>
<dbReference type="GeneID" id="59345740"/>
<keyword evidence="2" id="KW-0472">Membrane</keyword>
<gene>
    <name evidence="3" type="ORF">MIND_00649400</name>
</gene>
<feature type="transmembrane region" description="Helical" evidence="2">
    <location>
        <begin position="194"/>
        <end position="217"/>
    </location>
</feature>
<proteinExistence type="predicted"/>
<evidence type="ECO:0000256" key="2">
    <source>
        <dbReference type="SAM" id="Phobius"/>
    </source>
</evidence>
<feature type="region of interest" description="Disordered" evidence="1">
    <location>
        <begin position="238"/>
        <end position="262"/>
    </location>
</feature>
<reference evidence="3" key="1">
    <citation type="submission" date="2020-05" db="EMBL/GenBank/DDBJ databases">
        <title>Mycena genomes resolve the evolution of fungal bioluminescence.</title>
        <authorList>
            <person name="Tsai I.J."/>
        </authorList>
    </citation>
    <scope>NUCLEOTIDE SEQUENCE</scope>
    <source>
        <strain evidence="3">171206Taipei</strain>
    </source>
</reference>
<accession>A0A8H6W765</accession>
<keyword evidence="4" id="KW-1185">Reference proteome</keyword>
<feature type="region of interest" description="Disordered" evidence="1">
    <location>
        <begin position="282"/>
        <end position="346"/>
    </location>
</feature>
<feature type="region of interest" description="Disordered" evidence="1">
    <location>
        <begin position="394"/>
        <end position="427"/>
    </location>
</feature>
<protein>
    <submittedName>
        <fullName evidence="3">Uncharacterized protein</fullName>
    </submittedName>
</protein>
<evidence type="ECO:0000313" key="4">
    <source>
        <dbReference type="Proteomes" id="UP000636479"/>
    </source>
</evidence>
<feature type="region of interest" description="Disordered" evidence="1">
    <location>
        <begin position="22"/>
        <end position="54"/>
    </location>
</feature>
<evidence type="ECO:0000313" key="3">
    <source>
        <dbReference type="EMBL" id="KAF7304173.1"/>
    </source>
</evidence>
<comment type="caution">
    <text evidence="3">The sequence shown here is derived from an EMBL/GenBank/DDBJ whole genome shotgun (WGS) entry which is preliminary data.</text>
</comment>
<dbReference type="EMBL" id="JACAZF010000005">
    <property type="protein sequence ID" value="KAF7304173.1"/>
    <property type="molecule type" value="Genomic_DNA"/>
</dbReference>
<keyword evidence="2" id="KW-0812">Transmembrane</keyword>
<name>A0A8H6W765_9AGAR</name>
<feature type="compositionally biased region" description="Low complexity" evidence="1">
    <location>
        <begin position="410"/>
        <end position="427"/>
    </location>
</feature>
<sequence>MTSFKVLLIKSRVAPSTFAAHCHPDSSANLPTSDDSTGTHAAGSGQNQRPTSSSIAGIVAPTHGHIYHQRLSPRRRQRLSLSYAPHNCLGWQISIKMDGGSGIPVKHYAGRRCGARRRSLLSSALPPPSLPFVMHSRSLPASSFSRRSRMNLNRHHEWAVVRADEGPSFSPPTPTPSLPFSVPPPNSAVQSHRAMLVAVACVALVLLLGGGVSLFWYRRHSRAARKRAWEKKYALEKPQSAMRRGARVPEPPTVVVQPPPVAIQSYPQPPAQYAYPNVSMQEERHPIQTRSPSPLSPAHIRGSHASPTSSPISSAPLSPNHLLLPLSPLPPTSPPPPVTPGSPWTTVKRFSDSSHVSFSSTVEMGRGYGWSGSPTSAVVPSLVGIHPFSAMANTTDEELEEEERQDTVMPLPSSASSSRNPNNSSTLAPALSEKAALAALERAREEAAEQQAEDAESSSGSPGRPFSAAPAYREKDAMLAFGTVRNTPGRSGGKAGLMSVASEVTLPVYEP</sequence>
<feature type="compositionally biased region" description="Pro residues" evidence="1">
    <location>
        <begin position="249"/>
        <end position="261"/>
    </location>
</feature>
<dbReference type="Proteomes" id="UP000636479">
    <property type="component" value="Unassembled WGS sequence"/>
</dbReference>